<feature type="domain" description="ABC transporter" evidence="6">
    <location>
        <begin position="1"/>
        <end position="190"/>
    </location>
</feature>
<reference evidence="7 8" key="1">
    <citation type="journal article" date="2009" name="Stand. Genomic Sci.">
        <title>Complete genome sequence of Rhodothermus marinus type strain (R-10).</title>
        <authorList>
            <person name="Nolan M."/>
            <person name="Tindall B.J."/>
            <person name="Pomrenke H."/>
            <person name="Lapidus A."/>
            <person name="Copeland A."/>
            <person name="Glavina Del Rio T."/>
            <person name="Lucas S."/>
            <person name="Chen F."/>
            <person name="Tice H."/>
            <person name="Cheng J.F."/>
            <person name="Saunders E."/>
            <person name="Han C."/>
            <person name="Bruce D."/>
            <person name="Goodwin L."/>
            <person name="Chain P."/>
            <person name="Pitluck S."/>
            <person name="Ovchinikova G."/>
            <person name="Pati A."/>
            <person name="Ivanova N."/>
            <person name="Mavromatis K."/>
            <person name="Chen A."/>
            <person name="Palaniappan K."/>
            <person name="Land M."/>
            <person name="Hauser L."/>
            <person name="Chang Y.J."/>
            <person name="Jeffries C.D."/>
            <person name="Brettin T."/>
            <person name="Goker M."/>
            <person name="Bristow J."/>
            <person name="Eisen J.A."/>
            <person name="Markowitz V."/>
            <person name="Hugenholtz P."/>
            <person name="Kyrpides N.C."/>
            <person name="Klenk H.P."/>
            <person name="Detter J.C."/>
        </authorList>
    </citation>
    <scope>NUCLEOTIDE SEQUENCE [LARGE SCALE GENOMIC DNA]</scope>
    <source>
        <strain evidence="8">ATCC 43812 / DSM 4252 / R-10</strain>
    </source>
</reference>
<dbReference type="SUPFAM" id="SSF52540">
    <property type="entry name" value="P-loop containing nucleoside triphosphate hydrolases"/>
    <property type="match status" value="1"/>
</dbReference>
<dbReference type="AlphaFoldDB" id="D0MHI8"/>
<protein>
    <submittedName>
        <fullName evidence="7">ABC transporter related protein</fullName>
    </submittedName>
</protein>
<dbReference type="Pfam" id="PF00005">
    <property type="entry name" value="ABC_tran"/>
    <property type="match status" value="1"/>
</dbReference>
<dbReference type="STRING" id="518766.Rmar_1054"/>
<dbReference type="InterPro" id="IPR050763">
    <property type="entry name" value="ABC_transporter_ATP-binding"/>
</dbReference>
<dbReference type="InterPro" id="IPR017871">
    <property type="entry name" value="ABC_transporter-like_CS"/>
</dbReference>
<dbReference type="EMBL" id="CP001807">
    <property type="protein sequence ID" value="ACY47946.1"/>
    <property type="molecule type" value="Genomic_DNA"/>
</dbReference>
<evidence type="ECO:0000256" key="2">
    <source>
        <dbReference type="ARBA" id="ARBA00022448"/>
    </source>
</evidence>
<keyword evidence="8" id="KW-1185">Reference proteome</keyword>
<evidence type="ECO:0000256" key="5">
    <source>
        <dbReference type="ARBA" id="ARBA00022840"/>
    </source>
</evidence>
<dbReference type="CDD" id="cd03230">
    <property type="entry name" value="ABC_DR_subfamily_A"/>
    <property type="match status" value="1"/>
</dbReference>
<evidence type="ECO:0000256" key="1">
    <source>
        <dbReference type="ARBA" id="ARBA00005417"/>
    </source>
</evidence>
<evidence type="ECO:0000313" key="7">
    <source>
        <dbReference type="EMBL" id="ACY47946.1"/>
    </source>
</evidence>
<evidence type="ECO:0000313" key="8">
    <source>
        <dbReference type="Proteomes" id="UP000002221"/>
    </source>
</evidence>
<dbReference type="Gene3D" id="3.40.50.300">
    <property type="entry name" value="P-loop containing nucleotide triphosphate hydrolases"/>
    <property type="match status" value="1"/>
</dbReference>
<dbReference type="GO" id="GO:0005524">
    <property type="term" value="F:ATP binding"/>
    <property type="evidence" value="ECO:0007669"/>
    <property type="project" value="UniProtKB-KW"/>
</dbReference>
<dbReference type="PROSITE" id="PS00211">
    <property type="entry name" value="ABC_TRANSPORTER_1"/>
    <property type="match status" value="1"/>
</dbReference>
<dbReference type="PANTHER" id="PTHR42711">
    <property type="entry name" value="ABC TRANSPORTER ATP-BINDING PROTEIN"/>
    <property type="match status" value="1"/>
</dbReference>
<evidence type="ECO:0000256" key="4">
    <source>
        <dbReference type="ARBA" id="ARBA00022741"/>
    </source>
</evidence>
<comment type="similarity">
    <text evidence="1">Belongs to the ABC transporter superfamily.</text>
</comment>
<keyword evidence="2" id="KW-0813">Transport</keyword>
<dbReference type="eggNOG" id="COG1131">
    <property type="taxonomic scope" value="Bacteria"/>
</dbReference>
<keyword evidence="5" id="KW-0067">ATP-binding</keyword>
<organism evidence="7 8">
    <name type="scientific">Rhodothermus marinus (strain ATCC 43812 / DSM 4252 / R-10)</name>
    <name type="common">Rhodothermus obamensis</name>
    <dbReference type="NCBI Taxonomy" id="518766"/>
    <lineage>
        <taxon>Bacteria</taxon>
        <taxon>Pseudomonadati</taxon>
        <taxon>Rhodothermota</taxon>
        <taxon>Rhodothermia</taxon>
        <taxon>Rhodothermales</taxon>
        <taxon>Rhodothermaceae</taxon>
        <taxon>Rhodothermus</taxon>
    </lineage>
</organism>
<accession>D0MHI8</accession>
<dbReference type="KEGG" id="rmr:Rmar_1054"/>
<evidence type="ECO:0000259" key="6">
    <source>
        <dbReference type="PROSITE" id="PS50893"/>
    </source>
</evidence>
<dbReference type="GO" id="GO:0016887">
    <property type="term" value="F:ATP hydrolysis activity"/>
    <property type="evidence" value="ECO:0007669"/>
    <property type="project" value="InterPro"/>
</dbReference>
<dbReference type="InterPro" id="IPR027417">
    <property type="entry name" value="P-loop_NTPase"/>
</dbReference>
<dbReference type="RefSeq" id="WP_012843558.1">
    <property type="nucleotide sequence ID" value="NC_013501.1"/>
</dbReference>
<dbReference type="Proteomes" id="UP000002221">
    <property type="component" value="Chromosome"/>
</dbReference>
<dbReference type="HOGENOM" id="CLU_000604_1_2_10"/>
<sequence>MGLVLDLVAPTEGQVLLDGQDVRHTTAWKRHTAAYLDESFLIPFLTPREYLTFVGQVYGLDEATCRERLEALAPFLEPALLAERKYLRDLSAGNRQRVGLAAALLVQPRLLVLDEPFEHLDPAARRQLRQFLLDYRERSGATILFTSHNLEEVFGLARRVLVMEEGRIVRDVFAADKTRAELEAYFAMEAKNT</sequence>
<proteinExistence type="inferred from homology"/>
<gene>
    <name evidence="7" type="ordered locus">Rmar_1054</name>
</gene>
<name>D0MHI8_RHOM4</name>
<keyword evidence="3" id="KW-0536">Nodulation</keyword>
<dbReference type="PANTHER" id="PTHR42711:SF5">
    <property type="entry name" value="ABC TRANSPORTER ATP-BINDING PROTEIN NATA"/>
    <property type="match status" value="1"/>
</dbReference>
<dbReference type="InterPro" id="IPR003439">
    <property type="entry name" value="ABC_transporter-like_ATP-bd"/>
</dbReference>
<dbReference type="PROSITE" id="PS50893">
    <property type="entry name" value="ABC_TRANSPORTER_2"/>
    <property type="match status" value="1"/>
</dbReference>
<keyword evidence="4" id="KW-0547">Nucleotide-binding</keyword>
<evidence type="ECO:0000256" key="3">
    <source>
        <dbReference type="ARBA" id="ARBA00022458"/>
    </source>
</evidence>